<protein>
    <recommendedName>
        <fullName evidence="3">Nucleotidyl transferase AbiEii/AbiGii toxin family protein</fullName>
    </recommendedName>
</protein>
<dbReference type="Gene3D" id="3.10.450.620">
    <property type="entry name" value="JHP933, nucleotidyltransferase-like core domain"/>
    <property type="match status" value="1"/>
</dbReference>
<evidence type="ECO:0000313" key="2">
    <source>
        <dbReference type="Proteomes" id="UP000230611"/>
    </source>
</evidence>
<dbReference type="EMBL" id="PFUO01000065">
    <property type="protein sequence ID" value="PJB17153.1"/>
    <property type="molecule type" value="Genomic_DNA"/>
</dbReference>
<dbReference type="AlphaFoldDB" id="A0A2M8AHR2"/>
<dbReference type="InterPro" id="IPR014942">
    <property type="entry name" value="AbiEii"/>
</dbReference>
<proteinExistence type="predicted"/>
<reference evidence="2" key="1">
    <citation type="submission" date="2017-09" db="EMBL/GenBank/DDBJ databases">
        <title>Depth-based differentiation of microbial function through sediment-hosted aquifers and enrichment of novel symbionts in the deep terrestrial subsurface.</title>
        <authorList>
            <person name="Probst A.J."/>
            <person name="Ladd B."/>
            <person name="Jarett J.K."/>
            <person name="Geller-Mcgrath D.E."/>
            <person name="Sieber C.M.K."/>
            <person name="Emerson J.B."/>
            <person name="Anantharaman K."/>
            <person name="Thomas B.C."/>
            <person name="Malmstrom R."/>
            <person name="Stieglmeier M."/>
            <person name="Klingl A."/>
            <person name="Woyke T."/>
            <person name="Ryan C.M."/>
            <person name="Banfield J.F."/>
        </authorList>
    </citation>
    <scope>NUCLEOTIDE SEQUENCE [LARGE SCALE GENOMIC DNA]</scope>
</reference>
<organism evidence="1 2">
    <name type="scientific">Candidatus Falkowbacteria bacterium CG_4_9_14_3_um_filter_38_19</name>
    <dbReference type="NCBI Taxonomy" id="1974559"/>
    <lineage>
        <taxon>Bacteria</taxon>
        <taxon>Candidatus Falkowiibacteriota</taxon>
    </lineage>
</organism>
<evidence type="ECO:0000313" key="1">
    <source>
        <dbReference type="EMBL" id="PJB17153.1"/>
    </source>
</evidence>
<gene>
    <name evidence="1" type="ORF">CO116_01350</name>
</gene>
<comment type="caution">
    <text evidence="1">The sequence shown here is derived from an EMBL/GenBank/DDBJ whole genome shotgun (WGS) entry which is preliminary data.</text>
</comment>
<name>A0A2M8AHR2_9BACT</name>
<evidence type="ECO:0008006" key="3">
    <source>
        <dbReference type="Google" id="ProtNLM"/>
    </source>
</evidence>
<dbReference type="Pfam" id="PF08843">
    <property type="entry name" value="AbiEii"/>
    <property type="match status" value="1"/>
</dbReference>
<accession>A0A2M8AHR2</accession>
<sequence length="228" mass="26784">MTQKRFDTNRHKSILMEILMDIVKHLDGKVAFKGGTAAMMFYNLPRMSLDLDFDLLEKLSEKEIDILKIILRKHGAVKEFRDKKFTLFFLLDYEANYPNIKVEFNKRVWKNNSYQTVWLLGVEIKIADKKTMLSNKLVALSERKALASRDLFDVYYFLKSGYPLNKELIQERTNKTLGEFLDYIKDFIAKNYSSKNILQGLGEILDESKKTWTKDCLISETIKELDKL</sequence>
<dbReference type="Proteomes" id="UP000230611">
    <property type="component" value="Unassembled WGS sequence"/>
</dbReference>